<dbReference type="GO" id="GO:0016301">
    <property type="term" value="F:kinase activity"/>
    <property type="evidence" value="ECO:0007669"/>
    <property type="project" value="UniProtKB-KW"/>
</dbReference>
<dbReference type="PROSITE" id="PS51776">
    <property type="entry name" value="RH1"/>
    <property type="match status" value="1"/>
</dbReference>
<proteinExistence type="inferred from homology"/>
<feature type="compositionally biased region" description="Polar residues" evidence="6">
    <location>
        <begin position="402"/>
        <end position="415"/>
    </location>
</feature>
<dbReference type="InterPro" id="IPR015943">
    <property type="entry name" value="WD40/YVTN_repeat-like_dom_sf"/>
</dbReference>
<feature type="compositionally biased region" description="Polar residues" evidence="6">
    <location>
        <begin position="1027"/>
        <end position="1043"/>
    </location>
</feature>
<dbReference type="PANTHER" id="PTHR13886">
    <property type="entry name" value="JNK/SAPK-ASSOCIATED PROTEIN"/>
    <property type="match status" value="1"/>
</dbReference>
<evidence type="ECO:0000256" key="2">
    <source>
        <dbReference type="ARBA" id="ARBA00009866"/>
    </source>
</evidence>
<feature type="compositionally biased region" description="Polar residues" evidence="6">
    <location>
        <begin position="245"/>
        <end position="258"/>
    </location>
</feature>
<feature type="compositionally biased region" description="Basic and acidic residues" evidence="6">
    <location>
        <begin position="605"/>
        <end position="616"/>
    </location>
</feature>
<dbReference type="Gene3D" id="1.20.5.1000">
    <property type="entry name" value="arf6 gtpase in complex with a specific effector, jip4"/>
    <property type="match status" value="1"/>
</dbReference>
<reference evidence="7" key="1">
    <citation type="journal article" date="2012" name="Nature">
        <title>The oyster genome reveals stress adaptation and complexity of shell formation.</title>
        <authorList>
            <person name="Zhang G."/>
            <person name="Fang X."/>
            <person name="Guo X."/>
            <person name="Li L."/>
            <person name="Luo R."/>
            <person name="Xu F."/>
            <person name="Yang P."/>
            <person name="Zhang L."/>
            <person name="Wang X."/>
            <person name="Qi H."/>
            <person name="Xiong Z."/>
            <person name="Que H."/>
            <person name="Xie Y."/>
            <person name="Holland P.W."/>
            <person name="Paps J."/>
            <person name="Zhu Y."/>
            <person name="Wu F."/>
            <person name="Chen Y."/>
            <person name="Wang J."/>
            <person name="Peng C."/>
            <person name="Meng J."/>
            <person name="Yang L."/>
            <person name="Liu J."/>
            <person name="Wen B."/>
            <person name="Zhang N."/>
            <person name="Huang Z."/>
            <person name="Zhu Q."/>
            <person name="Feng Y."/>
            <person name="Mount A."/>
            <person name="Hedgecock D."/>
            <person name="Xu Z."/>
            <person name="Liu Y."/>
            <person name="Domazet-Loso T."/>
            <person name="Du Y."/>
            <person name="Sun X."/>
            <person name="Zhang S."/>
            <person name="Liu B."/>
            <person name="Cheng P."/>
            <person name="Jiang X."/>
            <person name="Li J."/>
            <person name="Fan D."/>
            <person name="Wang W."/>
            <person name="Fu W."/>
            <person name="Wang T."/>
            <person name="Wang B."/>
            <person name="Zhang J."/>
            <person name="Peng Z."/>
            <person name="Li Y."/>
            <person name="Li N."/>
            <person name="Wang J."/>
            <person name="Chen M."/>
            <person name="He Y."/>
            <person name="Tan F."/>
            <person name="Song X."/>
            <person name="Zheng Q."/>
            <person name="Huang R."/>
            <person name="Yang H."/>
            <person name="Du X."/>
            <person name="Chen L."/>
            <person name="Yang M."/>
            <person name="Gaffney P.M."/>
            <person name="Wang S."/>
            <person name="Luo L."/>
            <person name="She Z."/>
            <person name="Ming Y."/>
            <person name="Huang W."/>
            <person name="Zhang S."/>
            <person name="Huang B."/>
            <person name="Zhang Y."/>
            <person name="Qu T."/>
            <person name="Ni P."/>
            <person name="Miao G."/>
            <person name="Wang J."/>
            <person name="Wang Q."/>
            <person name="Steinberg C.E."/>
            <person name="Wang H."/>
            <person name="Li N."/>
            <person name="Qian L."/>
            <person name="Zhang G."/>
            <person name="Li Y."/>
            <person name="Yang H."/>
            <person name="Liu X."/>
            <person name="Wang J."/>
            <person name="Yin Y."/>
            <person name="Wang J."/>
        </authorList>
    </citation>
    <scope>NUCLEOTIDE SEQUENCE [LARGE SCALE GENOMIC DNA]</scope>
    <source>
        <strain evidence="7">05x7-T-G4-1.051#20</strain>
    </source>
</reference>
<dbReference type="GO" id="GO:0016192">
    <property type="term" value="P:vesicle-mediated transport"/>
    <property type="evidence" value="ECO:0007669"/>
    <property type="project" value="TreeGrafter"/>
</dbReference>
<dbReference type="FunFam" id="2.130.10.10:FF:000700">
    <property type="entry name" value="Sperm-associated antigen 9a"/>
    <property type="match status" value="1"/>
</dbReference>
<comment type="similarity">
    <text evidence="2">Belongs to the JIP scaffold family.</text>
</comment>
<feature type="region of interest" description="Disordered" evidence="6">
    <location>
        <begin position="992"/>
        <end position="1056"/>
    </location>
</feature>
<dbReference type="PROSITE" id="PS51777">
    <property type="entry name" value="RH2"/>
    <property type="match status" value="1"/>
</dbReference>
<dbReference type="GO" id="GO:0005737">
    <property type="term" value="C:cytoplasm"/>
    <property type="evidence" value="ECO:0007669"/>
    <property type="project" value="UniProtKB-SubCell"/>
</dbReference>
<evidence type="ECO:0000256" key="6">
    <source>
        <dbReference type="SAM" id="MobiDB-lite"/>
    </source>
</evidence>
<evidence type="ECO:0000313" key="7">
    <source>
        <dbReference type="EMBL" id="EKC20447.1"/>
    </source>
</evidence>
<dbReference type="FunFam" id="1.20.5.1000:FF:000001">
    <property type="entry name" value="C-Jun-amino-terminal kinase-interacting protein 3 isoform X2"/>
    <property type="match status" value="1"/>
</dbReference>
<comment type="subcellular location">
    <subcellularLocation>
        <location evidence="1">Cytoplasm</location>
    </subcellularLocation>
</comment>
<dbReference type="SUPFAM" id="SSF101898">
    <property type="entry name" value="NHL repeat"/>
    <property type="match status" value="1"/>
</dbReference>
<evidence type="ECO:0000256" key="5">
    <source>
        <dbReference type="SAM" id="Coils"/>
    </source>
</evidence>
<dbReference type="Pfam" id="PF19056">
    <property type="entry name" value="WD40_2"/>
    <property type="match status" value="1"/>
</dbReference>
<dbReference type="Gene3D" id="2.130.10.10">
    <property type="entry name" value="YVTN repeat-like/Quinoprotein amine dehydrogenase"/>
    <property type="match status" value="1"/>
</dbReference>
<feature type="coiled-coil region" evidence="5">
    <location>
        <begin position="900"/>
        <end position="927"/>
    </location>
</feature>
<evidence type="ECO:0000256" key="3">
    <source>
        <dbReference type="ARBA" id="ARBA00022490"/>
    </source>
</evidence>
<name>K1P9J9_MAGGI</name>
<protein>
    <submittedName>
        <fullName evidence="7">C-jun-amino-terminal kinase-interacting protein 4</fullName>
    </submittedName>
</protein>
<dbReference type="InterPro" id="IPR039911">
    <property type="entry name" value="JIP3/JIP4"/>
</dbReference>
<sequence length="1556" mass="174374">MAAITETVYGTSEEGHVMSEKVSSLATNIYKEFERMIKKYDEDVVKELMPLIVALLEGLDQSLSDKQEADVELELLRDDNEQLLTQYEREKQLRKGTEQKYLEMEDAVEGEKKSMQDKLESLESVVRMLELKVKNSADHVSRMEEKEVDLKKEYTKLHERYTELFRTHMDYMERTKIVMGSDRMEVSNSPRSNLRTVGVQTQILRNDSERSDTEGVVYRQTEPVLGGGFHLPSLRPVSIAYGQNISARSGSTPPSFSSFDDMMSPRSVADSNVSLQSELGELDSPQSAKGKQKETKTCDQGQVTDSINVREFATATKPQNNTEENSSTAQPKDSQEVKVETDNQGESESNTQVSNNTDNTSELGPSDSKASQKSQSVPQSVDRTEDSTLDNERVTVDRSDSENMIDNQNVVSSPEVSKPPEVKTSTPQTEDGRGRERHDSRLSIEEEEAEFEEDKIMGLDHTLAKIVATTPELQEMEESMSSVKSNRSRGPKRNNESIFDELQSQDTDIIGDVDFGITDSENEDENERRSTGMGKELENLILENTELLETKNALNIVKDDLIAKVDELSGEVEILKEEINNLQGVKTKLNTRIKELEDELKKTKEELEKKNTATKEGEEEDDVPMAQRKRFTRVEMARVLMERNQYKERLMELQEAVRWTEMIRASREHPEASNNPQKQKKGSIWNFFSNLFSSSSPHKPSKKPTNVPVATIKYNAPTTQVQPVGDPNRRSREMTKLGDKAKAYEFLQDDLTRISSSNVQKLLEELQDKKKASKIESLLEDPVITAQPKMSEKAKKEREKERQEQYKQVRAHVKKDDGRLQAYGWSLPAKFQPSIRETPAKREVPVPVPVYCRPILEKEPGMKIWCAAGVNLTGGKTRDGGSVVGASVFYSSPPESETDRKEVKDEVDRLNQELKDHEKGLKDAEKEQMSSLVWISHSSGSHTQVSVIDANSPGDILETFKVSSSPILCIASVAGALESDYPVDEEILKAESFPQYKPPPSSSSSSSSSNDNAQADNSGIGGITFVQCATGNNSQPTSPQVSPVGSYKSKEVTPEHKSNLNAVARALTSSVHFGSDDVQPSVFKARGSPANSGTNTPVSRSSLASLDRHRHSELIRDGLSPMSVDSDVQFEETEKMTSVLPTMWMGTQSGGLYVHSSVAQWRRCLYSVKLRDSILNIVHVKGRVLVALADGTISIFHRDTDGQWDLQNYHLLDLGKPHHSIRCMTVIANKHVWCGYRNKIHVIEPKSMTIEKTFDAHPRKESQVRQLAWVGDGVWVSIRLDSTLRLYHAYTHQHLQDVDIEPYVSKMLGTGKLGFSFVRITAMLISCNRLWIGTGNGVIISVPLSESNKQTVSSGPSGGRPGGIVRVYSDTQTDSVTPGTFIPYCSMAQAQLSFHGHRDAVKFFVSVPGTVSEIGPGCEFCTEHKPSGYMQIATGNDVGSPYYNDCTLQSSPEIHWTAHLKVWEYESVREMYQKHHFECPDPPGMNSTTPDEKILSKAQRFCGFHSWSYEEQEKWKAKLANSKDPDNIVTALKAVDIYYVDEEKVKPGKITEELFK</sequence>
<dbReference type="FunCoup" id="K1P9J9">
    <property type="interactions" value="1158"/>
</dbReference>
<dbReference type="InParanoid" id="K1P9J9"/>
<keyword evidence="3" id="KW-0963">Cytoplasm</keyword>
<organism evidence="7">
    <name type="scientific">Magallana gigas</name>
    <name type="common">Pacific oyster</name>
    <name type="synonym">Crassostrea gigas</name>
    <dbReference type="NCBI Taxonomy" id="29159"/>
    <lineage>
        <taxon>Eukaryota</taxon>
        <taxon>Metazoa</taxon>
        <taxon>Spiralia</taxon>
        <taxon>Lophotrochozoa</taxon>
        <taxon>Mollusca</taxon>
        <taxon>Bivalvia</taxon>
        <taxon>Autobranchia</taxon>
        <taxon>Pteriomorphia</taxon>
        <taxon>Ostreida</taxon>
        <taxon>Ostreoidea</taxon>
        <taxon>Ostreidae</taxon>
        <taxon>Magallana</taxon>
    </lineage>
</organism>
<feature type="region of interest" description="Disordered" evidence="6">
    <location>
        <begin position="471"/>
        <end position="534"/>
    </location>
</feature>
<evidence type="ECO:0000256" key="1">
    <source>
        <dbReference type="ARBA" id="ARBA00004496"/>
    </source>
</evidence>
<feature type="region of interest" description="Disordered" evidence="6">
    <location>
        <begin position="245"/>
        <end position="452"/>
    </location>
</feature>
<dbReference type="GO" id="GO:0019894">
    <property type="term" value="F:kinesin binding"/>
    <property type="evidence" value="ECO:0007669"/>
    <property type="project" value="TreeGrafter"/>
</dbReference>
<feature type="coiled-coil region" evidence="5">
    <location>
        <begin position="59"/>
        <end position="160"/>
    </location>
</feature>
<feature type="compositionally biased region" description="Polar residues" evidence="6">
    <location>
        <begin position="316"/>
        <end position="332"/>
    </location>
</feature>
<feature type="compositionally biased region" description="Polar residues" evidence="6">
    <location>
        <begin position="298"/>
        <end position="307"/>
    </location>
</feature>
<dbReference type="InterPro" id="IPR032486">
    <property type="entry name" value="JIP_LZII"/>
</dbReference>
<evidence type="ECO:0000256" key="4">
    <source>
        <dbReference type="ARBA" id="ARBA00023054"/>
    </source>
</evidence>
<dbReference type="Pfam" id="PF16471">
    <property type="entry name" value="JIP_LZII"/>
    <property type="match status" value="1"/>
</dbReference>
<keyword evidence="7" id="KW-0418">Kinase</keyword>
<feature type="region of interest" description="Disordered" evidence="6">
    <location>
        <begin position="605"/>
        <end position="624"/>
    </location>
</feature>
<dbReference type="GO" id="GO:0030159">
    <property type="term" value="F:signaling receptor complex adaptor activity"/>
    <property type="evidence" value="ECO:0007669"/>
    <property type="project" value="TreeGrafter"/>
</dbReference>
<keyword evidence="4 5" id="KW-0175">Coiled coil</keyword>
<dbReference type="Pfam" id="PF09744">
    <property type="entry name" value="RH1"/>
    <property type="match status" value="1"/>
</dbReference>
<dbReference type="EMBL" id="JH817074">
    <property type="protein sequence ID" value="EKC20447.1"/>
    <property type="molecule type" value="Genomic_DNA"/>
</dbReference>
<keyword evidence="7" id="KW-0808">Transferase</keyword>
<feature type="region of interest" description="Disordered" evidence="6">
    <location>
        <begin position="1082"/>
        <end position="1106"/>
    </location>
</feature>
<feature type="compositionally biased region" description="Polar residues" evidence="6">
    <location>
        <begin position="342"/>
        <end position="381"/>
    </location>
</feature>
<dbReference type="HOGENOM" id="CLU_003841_0_0_1"/>
<feature type="compositionally biased region" description="Basic and acidic residues" evidence="6">
    <location>
        <begin position="382"/>
        <end position="401"/>
    </location>
</feature>
<feature type="compositionally biased region" description="Polar residues" evidence="6">
    <location>
        <begin position="1089"/>
        <end position="1104"/>
    </location>
</feature>
<feature type="compositionally biased region" description="Basic and acidic residues" evidence="6">
    <location>
        <begin position="430"/>
        <end position="444"/>
    </location>
</feature>
<dbReference type="InterPro" id="IPR034743">
    <property type="entry name" value="RH1"/>
</dbReference>
<gene>
    <name evidence="7" type="ORF">CGI_10006022</name>
</gene>
<dbReference type="PANTHER" id="PTHR13886:SF4">
    <property type="entry name" value="JNK-INTERACTING PROTEIN 3"/>
    <property type="match status" value="1"/>
</dbReference>
<dbReference type="GO" id="GO:0008432">
    <property type="term" value="F:JUN kinase binding"/>
    <property type="evidence" value="ECO:0007669"/>
    <property type="project" value="TreeGrafter"/>
</dbReference>
<accession>K1P9J9</accession>
<dbReference type="GO" id="GO:0005078">
    <property type="term" value="F:MAP-kinase scaffold activity"/>
    <property type="evidence" value="ECO:0007669"/>
    <property type="project" value="InterPro"/>
</dbReference>
<dbReference type="InterPro" id="IPR034744">
    <property type="entry name" value="RH2"/>
</dbReference>